<proteinExistence type="predicted"/>
<feature type="domain" description="Ferritin-like diiron" evidence="7">
    <location>
        <begin position="2"/>
        <end position="146"/>
    </location>
</feature>
<dbReference type="Pfam" id="PF21349">
    <property type="entry name" value="RUBY_RBDX"/>
    <property type="match status" value="1"/>
</dbReference>
<dbReference type="RefSeq" id="WP_281835219.1">
    <property type="nucleotide sequence ID" value="NZ_BSDY01000007.1"/>
</dbReference>
<dbReference type="InterPro" id="IPR052364">
    <property type="entry name" value="Rubrerythrin"/>
</dbReference>
<evidence type="ECO:0000259" key="6">
    <source>
        <dbReference type="PROSITE" id="PS50903"/>
    </source>
</evidence>
<dbReference type="PROSITE" id="PS50905">
    <property type="entry name" value="FERRITIN_LIKE"/>
    <property type="match status" value="1"/>
</dbReference>
<dbReference type="Gene3D" id="2.20.28.10">
    <property type="match status" value="1"/>
</dbReference>
<dbReference type="InterPro" id="IPR009040">
    <property type="entry name" value="Ferritin-like_diiron"/>
</dbReference>
<feature type="domain" description="Rubredoxin-like" evidence="6">
    <location>
        <begin position="153"/>
        <end position="187"/>
    </location>
</feature>
<dbReference type="InterPro" id="IPR024934">
    <property type="entry name" value="Rubredoxin-like_dom"/>
</dbReference>
<dbReference type="GO" id="GO:0016491">
    <property type="term" value="F:oxidoreductase activity"/>
    <property type="evidence" value="ECO:0007669"/>
    <property type="project" value="InterPro"/>
</dbReference>
<evidence type="ECO:0000256" key="3">
    <source>
        <dbReference type="ARBA" id="ARBA00022723"/>
    </source>
</evidence>
<dbReference type="InterPro" id="IPR012347">
    <property type="entry name" value="Ferritin-like"/>
</dbReference>
<dbReference type="SUPFAM" id="SSF47240">
    <property type="entry name" value="Ferritin-like"/>
    <property type="match status" value="1"/>
</dbReference>
<dbReference type="CDD" id="cd01041">
    <property type="entry name" value="Rubrerythrin"/>
    <property type="match status" value="1"/>
</dbReference>
<evidence type="ECO:0000313" key="9">
    <source>
        <dbReference type="Proteomes" id="UP001144471"/>
    </source>
</evidence>
<dbReference type="PANTHER" id="PTHR43865">
    <property type="entry name" value="RUBRERYTHRIN-RELATED"/>
    <property type="match status" value="1"/>
</dbReference>
<keyword evidence="5" id="KW-0408">Iron</keyword>
<keyword evidence="4" id="KW-0249">Electron transport</keyword>
<keyword evidence="3" id="KW-0479">Metal-binding</keyword>
<dbReference type="Gene3D" id="1.20.1260.10">
    <property type="match status" value="1"/>
</dbReference>
<dbReference type="Proteomes" id="UP001144471">
    <property type="component" value="Unassembled WGS sequence"/>
</dbReference>
<evidence type="ECO:0000256" key="4">
    <source>
        <dbReference type="ARBA" id="ARBA00022982"/>
    </source>
</evidence>
<dbReference type="NCBIfam" id="NF045767">
    <property type="entry name" value="RuberyRbr"/>
    <property type="match status" value="1"/>
</dbReference>
<organism evidence="8 9">
    <name type="scientific">Propionigenium maris DSM 9537</name>
    <dbReference type="NCBI Taxonomy" id="1123000"/>
    <lineage>
        <taxon>Bacteria</taxon>
        <taxon>Fusobacteriati</taxon>
        <taxon>Fusobacteriota</taxon>
        <taxon>Fusobacteriia</taxon>
        <taxon>Fusobacteriales</taxon>
        <taxon>Fusobacteriaceae</taxon>
        <taxon>Propionigenium</taxon>
    </lineage>
</organism>
<keyword evidence="9" id="KW-1185">Reference proteome</keyword>
<dbReference type="InterPro" id="IPR003251">
    <property type="entry name" value="Rr_diiron-bd_dom"/>
</dbReference>
<dbReference type="Pfam" id="PF02915">
    <property type="entry name" value="Rubrerythrin"/>
    <property type="match status" value="1"/>
</dbReference>
<protein>
    <submittedName>
        <fullName evidence="8">Rubrerythrin</fullName>
    </submittedName>
</protein>
<sequence length="191" mass="21723">MNLRGTETEKNLLKAFAGESQASMRYRYFAEKASEEGYEQIAAIFMETSLNEKYHAERFFSFLDGGEGLEITAAYPAGHVGSTLKNLNMAADGEHEEFVELYPAFAEKATEEGFPAVAAVFKLIAGVEVEHERRYRKLIENLERDEVFARESAERWVCRKCGHTHEDMKSPILCPICRAEQSYFEIKAANF</sequence>
<dbReference type="SUPFAM" id="SSF57802">
    <property type="entry name" value="Rubredoxin-like"/>
    <property type="match status" value="1"/>
</dbReference>
<comment type="caution">
    <text evidence="8">The sequence shown here is derived from an EMBL/GenBank/DDBJ whole genome shotgun (WGS) entry which is preliminary data.</text>
</comment>
<dbReference type="GO" id="GO:0005506">
    <property type="term" value="F:iron ion binding"/>
    <property type="evidence" value="ECO:0007669"/>
    <property type="project" value="InterPro"/>
</dbReference>
<comment type="cofactor">
    <cofactor evidence="1">
        <name>Fe(3+)</name>
        <dbReference type="ChEBI" id="CHEBI:29034"/>
    </cofactor>
</comment>
<evidence type="ECO:0000313" key="8">
    <source>
        <dbReference type="EMBL" id="GLI56222.1"/>
    </source>
</evidence>
<evidence type="ECO:0000256" key="1">
    <source>
        <dbReference type="ARBA" id="ARBA00001965"/>
    </source>
</evidence>
<dbReference type="PANTHER" id="PTHR43865:SF1">
    <property type="entry name" value="RUBRERYTHRIN-RELATED"/>
    <property type="match status" value="1"/>
</dbReference>
<evidence type="ECO:0000256" key="5">
    <source>
        <dbReference type="ARBA" id="ARBA00023004"/>
    </source>
</evidence>
<dbReference type="AlphaFoldDB" id="A0A9W6LN27"/>
<dbReference type="InterPro" id="IPR009078">
    <property type="entry name" value="Ferritin-like_SF"/>
</dbReference>
<reference evidence="8" key="1">
    <citation type="submission" date="2022-12" db="EMBL/GenBank/DDBJ databases">
        <title>Reference genome sequencing for broad-spectrum identification of bacterial and archaeal isolates by mass spectrometry.</title>
        <authorList>
            <person name="Sekiguchi Y."/>
            <person name="Tourlousse D.M."/>
        </authorList>
    </citation>
    <scope>NUCLEOTIDE SEQUENCE</scope>
    <source>
        <strain evidence="8">10succ1</strain>
    </source>
</reference>
<keyword evidence="2" id="KW-0813">Transport</keyword>
<evidence type="ECO:0000259" key="7">
    <source>
        <dbReference type="PROSITE" id="PS50905"/>
    </source>
</evidence>
<dbReference type="EMBL" id="BSDY01000007">
    <property type="protein sequence ID" value="GLI56222.1"/>
    <property type="molecule type" value="Genomic_DNA"/>
</dbReference>
<dbReference type="PROSITE" id="PS50903">
    <property type="entry name" value="RUBREDOXIN_LIKE"/>
    <property type="match status" value="1"/>
</dbReference>
<accession>A0A9W6LN27</accession>
<name>A0A9W6LN27_9FUSO</name>
<evidence type="ECO:0000256" key="2">
    <source>
        <dbReference type="ARBA" id="ARBA00022448"/>
    </source>
</evidence>
<dbReference type="InterPro" id="IPR048574">
    <property type="entry name" value="RUBY_RBDX"/>
</dbReference>
<gene>
    <name evidence="8" type="ORF">PM10SUCC1_17360</name>
</gene>